<name>A0A183HK19_9BILA</name>
<evidence type="ECO:0000313" key="2">
    <source>
        <dbReference type="EMBL" id="VDO52715.1"/>
    </source>
</evidence>
<dbReference type="WBParaSite" id="OFLC_0000783001-mRNA-1">
    <property type="protein sequence ID" value="OFLC_0000783001-mRNA-1"/>
    <property type="gene ID" value="OFLC_0000783001"/>
</dbReference>
<protein>
    <submittedName>
        <fullName evidence="4">HisKA_7TM domain-containing protein</fullName>
    </submittedName>
</protein>
<reference evidence="4" key="1">
    <citation type="submission" date="2016-06" db="UniProtKB">
        <authorList>
            <consortium name="WormBaseParasite"/>
        </authorList>
    </citation>
    <scope>IDENTIFICATION</scope>
</reference>
<evidence type="ECO:0000256" key="1">
    <source>
        <dbReference type="SAM" id="Phobius"/>
    </source>
</evidence>
<feature type="transmembrane region" description="Helical" evidence="1">
    <location>
        <begin position="146"/>
        <end position="171"/>
    </location>
</feature>
<gene>
    <name evidence="2" type="ORF">OFLC_LOCUS7831</name>
</gene>
<feature type="transmembrane region" description="Helical" evidence="1">
    <location>
        <begin position="33"/>
        <end position="61"/>
    </location>
</feature>
<feature type="transmembrane region" description="Helical" evidence="1">
    <location>
        <begin position="106"/>
        <end position="125"/>
    </location>
</feature>
<feature type="transmembrane region" description="Helical" evidence="1">
    <location>
        <begin position="82"/>
        <end position="100"/>
    </location>
</feature>
<dbReference type="EMBL" id="UZAJ01008426">
    <property type="protein sequence ID" value="VDO52715.1"/>
    <property type="molecule type" value="Genomic_DNA"/>
</dbReference>
<sequence length="196" mass="22301">MVDMILSAVSVALVLLILSSCHRNFLDVQMERHSVLLSIIGCALITTSILKFFSWFAELYILRSIGNIIRYTFIHYTIDEPLWIALNIAVGILCILRVPTNSPTRIITFCLSSISIYPAITYLWIDYRWFSNAVISGKGFLKWSPDWLTVLNLNTGIIHILLLIILTLKLINSYGPPLHMNFSSQFRTFLFISGAN</sequence>
<organism evidence="4">
    <name type="scientific">Onchocerca flexuosa</name>
    <dbReference type="NCBI Taxonomy" id="387005"/>
    <lineage>
        <taxon>Eukaryota</taxon>
        <taxon>Metazoa</taxon>
        <taxon>Ecdysozoa</taxon>
        <taxon>Nematoda</taxon>
        <taxon>Chromadorea</taxon>
        <taxon>Rhabditida</taxon>
        <taxon>Spirurina</taxon>
        <taxon>Spiruromorpha</taxon>
        <taxon>Filarioidea</taxon>
        <taxon>Onchocercidae</taxon>
        <taxon>Onchocerca</taxon>
    </lineage>
</organism>
<dbReference type="AlphaFoldDB" id="A0A183HK19"/>
<keyword evidence="1" id="KW-0812">Transmembrane</keyword>
<evidence type="ECO:0000313" key="4">
    <source>
        <dbReference type="WBParaSite" id="OFLC_0000783001-mRNA-1"/>
    </source>
</evidence>
<evidence type="ECO:0000313" key="3">
    <source>
        <dbReference type="Proteomes" id="UP000267606"/>
    </source>
</evidence>
<keyword evidence="1" id="KW-1133">Transmembrane helix</keyword>
<proteinExistence type="predicted"/>
<reference evidence="2 3" key="2">
    <citation type="submission" date="2018-11" db="EMBL/GenBank/DDBJ databases">
        <authorList>
            <consortium name="Pathogen Informatics"/>
        </authorList>
    </citation>
    <scope>NUCLEOTIDE SEQUENCE [LARGE SCALE GENOMIC DNA]</scope>
</reference>
<dbReference type="Proteomes" id="UP000267606">
    <property type="component" value="Unassembled WGS sequence"/>
</dbReference>
<accession>A0A183HK19</accession>
<keyword evidence="1" id="KW-0472">Membrane</keyword>
<keyword evidence="3" id="KW-1185">Reference proteome</keyword>